<evidence type="ECO:0000313" key="3">
    <source>
        <dbReference type="Proteomes" id="UP000827092"/>
    </source>
</evidence>
<gene>
    <name evidence="2" type="ORF">JTE90_023036</name>
</gene>
<reference evidence="2 3" key="1">
    <citation type="journal article" date="2022" name="Nat. Ecol. Evol.">
        <title>A masculinizing supergene underlies an exaggerated male reproductive morph in a spider.</title>
        <authorList>
            <person name="Hendrickx F."/>
            <person name="De Corte Z."/>
            <person name="Sonet G."/>
            <person name="Van Belleghem S.M."/>
            <person name="Kostlbacher S."/>
            <person name="Vangestel C."/>
        </authorList>
    </citation>
    <scope>NUCLEOTIDE SEQUENCE [LARGE SCALE GENOMIC DNA]</scope>
    <source>
        <strain evidence="2">W744_W776</strain>
    </source>
</reference>
<organism evidence="2 3">
    <name type="scientific">Oedothorax gibbosus</name>
    <dbReference type="NCBI Taxonomy" id="931172"/>
    <lineage>
        <taxon>Eukaryota</taxon>
        <taxon>Metazoa</taxon>
        <taxon>Ecdysozoa</taxon>
        <taxon>Arthropoda</taxon>
        <taxon>Chelicerata</taxon>
        <taxon>Arachnida</taxon>
        <taxon>Araneae</taxon>
        <taxon>Araneomorphae</taxon>
        <taxon>Entelegynae</taxon>
        <taxon>Araneoidea</taxon>
        <taxon>Linyphiidae</taxon>
        <taxon>Erigoninae</taxon>
        <taxon>Oedothorax</taxon>
    </lineage>
</organism>
<feature type="region of interest" description="Disordered" evidence="1">
    <location>
        <begin position="16"/>
        <end position="77"/>
    </location>
</feature>
<keyword evidence="3" id="KW-1185">Reference proteome</keyword>
<proteinExistence type="predicted"/>
<evidence type="ECO:0000313" key="2">
    <source>
        <dbReference type="EMBL" id="KAG8190064.1"/>
    </source>
</evidence>
<protein>
    <submittedName>
        <fullName evidence="2">Uncharacterized protein</fullName>
    </submittedName>
</protein>
<comment type="caution">
    <text evidence="2">The sequence shown here is derived from an EMBL/GenBank/DDBJ whole genome shotgun (WGS) entry which is preliminary data.</text>
</comment>
<accession>A0AAV6V0F7</accession>
<sequence>MKFLTFTDDSVVERVDGRYRSTASVEQHQTDKGSQKSTPGQHNGRHTNTTSRLGRKEVTTLSKSRCTHASDHHTKTSFFRKHSTRIILQDADSIL</sequence>
<evidence type="ECO:0000256" key="1">
    <source>
        <dbReference type="SAM" id="MobiDB-lite"/>
    </source>
</evidence>
<name>A0AAV6V0F7_9ARAC</name>
<dbReference type="EMBL" id="JAFNEN010000195">
    <property type="protein sequence ID" value="KAG8190064.1"/>
    <property type="molecule type" value="Genomic_DNA"/>
</dbReference>
<dbReference type="Proteomes" id="UP000827092">
    <property type="component" value="Unassembled WGS sequence"/>
</dbReference>
<feature type="compositionally biased region" description="Polar residues" evidence="1">
    <location>
        <begin position="35"/>
        <end position="52"/>
    </location>
</feature>
<dbReference type="AlphaFoldDB" id="A0AAV6V0F7"/>